<dbReference type="AlphaFoldDB" id="A0A177CYM5"/>
<evidence type="ECO:0000256" key="7">
    <source>
        <dbReference type="SAM" id="SignalP"/>
    </source>
</evidence>
<feature type="chain" id="PRO_5008058762" description="Cupin type-1 domain-containing protein" evidence="7">
    <location>
        <begin position="18"/>
        <end position="296"/>
    </location>
</feature>
<keyword evidence="5" id="KW-0464">Manganese</keyword>
<evidence type="ECO:0000313" key="9">
    <source>
        <dbReference type="EMBL" id="OAG12128.1"/>
    </source>
</evidence>
<comment type="subcellular location">
    <subcellularLocation>
        <location evidence="1">Secreted</location>
    </subcellularLocation>
</comment>
<dbReference type="InterPro" id="IPR001929">
    <property type="entry name" value="Germin"/>
</dbReference>
<proteinExistence type="inferred from homology"/>
<dbReference type="Proteomes" id="UP000077069">
    <property type="component" value="Unassembled WGS sequence"/>
</dbReference>
<evidence type="ECO:0000256" key="2">
    <source>
        <dbReference type="ARBA" id="ARBA00007456"/>
    </source>
</evidence>
<evidence type="ECO:0000256" key="6">
    <source>
        <dbReference type="SAM" id="MobiDB-lite"/>
    </source>
</evidence>
<gene>
    <name evidence="9" type="ORF">CC84DRAFT_1134465</name>
</gene>
<dbReference type="OrthoDB" id="1921208at2759"/>
<feature type="signal peptide" evidence="7">
    <location>
        <begin position="1"/>
        <end position="17"/>
    </location>
</feature>
<keyword evidence="10" id="KW-1185">Reference proteome</keyword>
<name>A0A177CYM5_9PLEO</name>
<dbReference type="EMBL" id="KV441548">
    <property type="protein sequence ID" value="OAG12128.1"/>
    <property type="molecule type" value="Genomic_DNA"/>
</dbReference>
<dbReference type="PANTHER" id="PTHR31238">
    <property type="entry name" value="GERMIN-LIKE PROTEIN SUBFAMILY 3 MEMBER 3"/>
    <property type="match status" value="1"/>
</dbReference>
<dbReference type="GeneID" id="28759510"/>
<accession>A0A177CYM5</accession>
<dbReference type="InterPro" id="IPR011051">
    <property type="entry name" value="RmlC_Cupin_sf"/>
</dbReference>
<dbReference type="CDD" id="cd02241">
    <property type="entry name" value="cupin_OxOx"/>
    <property type="match status" value="1"/>
</dbReference>
<dbReference type="InParanoid" id="A0A177CYM5"/>
<organism evidence="9 10">
    <name type="scientific">Paraphaeosphaeria sporulosa</name>
    <dbReference type="NCBI Taxonomy" id="1460663"/>
    <lineage>
        <taxon>Eukaryota</taxon>
        <taxon>Fungi</taxon>
        <taxon>Dikarya</taxon>
        <taxon>Ascomycota</taxon>
        <taxon>Pezizomycotina</taxon>
        <taxon>Dothideomycetes</taxon>
        <taxon>Pleosporomycetidae</taxon>
        <taxon>Pleosporales</taxon>
        <taxon>Massarineae</taxon>
        <taxon>Didymosphaeriaceae</taxon>
        <taxon>Paraphaeosphaeria</taxon>
    </lineage>
</organism>
<feature type="domain" description="Cupin type-1" evidence="8">
    <location>
        <begin position="89"/>
        <end position="227"/>
    </location>
</feature>
<evidence type="ECO:0000256" key="1">
    <source>
        <dbReference type="ARBA" id="ARBA00004613"/>
    </source>
</evidence>
<feature type="region of interest" description="Disordered" evidence="6">
    <location>
        <begin position="273"/>
        <end position="296"/>
    </location>
</feature>
<evidence type="ECO:0000256" key="5">
    <source>
        <dbReference type="ARBA" id="ARBA00023211"/>
    </source>
</evidence>
<dbReference type="SMART" id="SM00835">
    <property type="entry name" value="Cupin_1"/>
    <property type="match status" value="1"/>
</dbReference>
<evidence type="ECO:0000313" key="10">
    <source>
        <dbReference type="Proteomes" id="UP000077069"/>
    </source>
</evidence>
<dbReference type="Gene3D" id="2.60.120.10">
    <property type="entry name" value="Jelly Rolls"/>
    <property type="match status" value="1"/>
</dbReference>
<keyword evidence="3" id="KW-0964">Secreted</keyword>
<dbReference type="GO" id="GO:0005576">
    <property type="term" value="C:extracellular region"/>
    <property type="evidence" value="ECO:0007669"/>
    <property type="project" value="UniProtKB-SubCell"/>
</dbReference>
<evidence type="ECO:0000256" key="3">
    <source>
        <dbReference type="ARBA" id="ARBA00022525"/>
    </source>
</evidence>
<reference evidence="9 10" key="1">
    <citation type="submission" date="2016-05" db="EMBL/GenBank/DDBJ databases">
        <title>Comparative analysis of secretome profiles of manganese(II)-oxidizing ascomycete fungi.</title>
        <authorList>
            <consortium name="DOE Joint Genome Institute"/>
            <person name="Zeiner C.A."/>
            <person name="Purvine S.O."/>
            <person name="Zink E.M."/>
            <person name="Wu S."/>
            <person name="Pasa-Tolic L."/>
            <person name="Chaput D.L."/>
            <person name="Haridas S."/>
            <person name="Grigoriev I.V."/>
            <person name="Santelli C.M."/>
            <person name="Hansel C.M."/>
        </authorList>
    </citation>
    <scope>NUCLEOTIDE SEQUENCE [LARGE SCALE GENOMIC DNA]</scope>
    <source>
        <strain evidence="9 10">AP3s5-JAC2a</strain>
    </source>
</reference>
<comment type="similarity">
    <text evidence="2">Belongs to the germin family.</text>
</comment>
<dbReference type="InterPro" id="IPR006045">
    <property type="entry name" value="Cupin_1"/>
</dbReference>
<dbReference type="Pfam" id="PF00190">
    <property type="entry name" value="Cupin_1"/>
    <property type="match status" value="1"/>
</dbReference>
<evidence type="ECO:0000256" key="4">
    <source>
        <dbReference type="ARBA" id="ARBA00022723"/>
    </source>
</evidence>
<dbReference type="SUPFAM" id="SSF51182">
    <property type="entry name" value="RmlC-like cupins"/>
    <property type="match status" value="1"/>
</dbReference>
<keyword evidence="4" id="KW-0479">Metal-binding</keyword>
<keyword evidence="7" id="KW-0732">Signal</keyword>
<sequence length="296" mass="31755">MLTKLTIASAILSLASAHPVKNAILPRQSSGPIYPENGTLVDPPPVTKFTRPNPTYTDEQLLALKTAYTTAEKIGLLASYGSPNDYFKFDLTPNGSASNAANGLGGQGYLAFVQNYPILIGTGVSVAIGYLNPCGLDSIHLHNRADELVTLVKGTSLKTGFVLEDGYDQPIYTEIGLYQTTIRPQGSLHWEFNDNCESAVFVAALSTEDPGVARTAQNFFINPQEVVDANLAYPKWLVDVNTAEYRTQLPTAFAQGAKACYDRCGIEYFTNQAGGGPNAPAPKEHVDLGLNDTSSS</sequence>
<dbReference type="RefSeq" id="XP_018042493.1">
    <property type="nucleotide sequence ID" value="XM_018176024.1"/>
</dbReference>
<dbReference type="InterPro" id="IPR014710">
    <property type="entry name" value="RmlC-like_jellyroll"/>
</dbReference>
<protein>
    <recommendedName>
        <fullName evidence="8">Cupin type-1 domain-containing protein</fullName>
    </recommendedName>
</protein>
<dbReference type="GO" id="GO:0030145">
    <property type="term" value="F:manganese ion binding"/>
    <property type="evidence" value="ECO:0007669"/>
    <property type="project" value="InterPro"/>
</dbReference>
<evidence type="ECO:0000259" key="8">
    <source>
        <dbReference type="SMART" id="SM00835"/>
    </source>
</evidence>